<proteinExistence type="predicted"/>
<organism evidence="3 4">
    <name type="scientific">Catenovulum adriaticum</name>
    <dbReference type="NCBI Taxonomy" id="2984846"/>
    <lineage>
        <taxon>Bacteria</taxon>
        <taxon>Pseudomonadati</taxon>
        <taxon>Pseudomonadota</taxon>
        <taxon>Gammaproteobacteria</taxon>
        <taxon>Alteromonadales</taxon>
        <taxon>Alteromonadaceae</taxon>
        <taxon>Catenovulum</taxon>
    </lineage>
</organism>
<reference evidence="3" key="1">
    <citation type="submission" date="2022-10" db="EMBL/GenBank/DDBJ databases">
        <title>Catenovulum adriacola sp. nov. isolated in the Harbour of Susak.</title>
        <authorList>
            <person name="Schoch T."/>
            <person name="Reich S.J."/>
            <person name="Stoeferle S."/>
            <person name="Flaiz M."/>
            <person name="Kazda M."/>
            <person name="Riedel C.U."/>
            <person name="Duerre P."/>
        </authorList>
    </citation>
    <scope>NUCLEOTIDE SEQUENCE</scope>
    <source>
        <strain evidence="3">TS8</strain>
    </source>
</reference>
<keyword evidence="1" id="KW-0143">Chaperone</keyword>
<gene>
    <name evidence="3" type="ORF">OLW01_05420</name>
</gene>
<accession>A0ABY7ANV6</accession>
<dbReference type="Proteomes" id="UP001163726">
    <property type="component" value="Chromosome"/>
</dbReference>
<dbReference type="PROSITE" id="PS50076">
    <property type="entry name" value="DNAJ_2"/>
    <property type="match status" value="1"/>
</dbReference>
<sequence>MDDILNQAKNVSKQLQLALTEILALNAQPIKVESVYLESDLIKQLQQSPYQLLPEYQLDDSFALFQIHFILYHSLYQLKLKCSQNQTAYLKLGLASISVQPWLNNQQNLTTQILANKDNLQDYYLDLSNLIATQAQDVESMLDNFWRQIQKPLASQVEIEQAQALLNVSSSTSMLNIKAAYKAKCLQHHPDRGGSKTDLQQINKAYQVLKNQLNEH</sequence>
<evidence type="ECO:0000256" key="1">
    <source>
        <dbReference type="ARBA" id="ARBA00023186"/>
    </source>
</evidence>
<dbReference type="CDD" id="cd06257">
    <property type="entry name" value="DnaJ"/>
    <property type="match status" value="1"/>
</dbReference>
<feature type="domain" description="J" evidence="2">
    <location>
        <begin position="161"/>
        <end position="214"/>
    </location>
</feature>
<evidence type="ECO:0000313" key="4">
    <source>
        <dbReference type="Proteomes" id="UP001163726"/>
    </source>
</evidence>
<protein>
    <submittedName>
        <fullName evidence="3">DnaJ domain-containing protein</fullName>
    </submittedName>
</protein>
<dbReference type="InterPro" id="IPR021059">
    <property type="entry name" value="DnaJ-related_N"/>
</dbReference>
<dbReference type="EMBL" id="CP109965">
    <property type="protein sequence ID" value="WAJ71240.1"/>
    <property type="molecule type" value="Genomic_DNA"/>
</dbReference>
<dbReference type="Gene3D" id="1.10.287.110">
    <property type="entry name" value="DnaJ domain"/>
    <property type="match status" value="1"/>
</dbReference>
<dbReference type="InterPro" id="IPR036869">
    <property type="entry name" value="J_dom_sf"/>
</dbReference>
<evidence type="ECO:0000259" key="2">
    <source>
        <dbReference type="PROSITE" id="PS50076"/>
    </source>
</evidence>
<dbReference type="SMART" id="SM00271">
    <property type="entry name" value="DnaJ"/>
    <property type="match status" value="1"/>
</dbReference>
<keyword evidence="4" id="KW-1185">Reference proteome</keyword>
<dbReference type="RefSeq" id="WP_268075717.1">
    <property type="nucleotide sequence ID" value="NZ_CP109965.1"/>
</dbReference>
<dbReference type="Pfam" id="PF12339">
    <property type="entry name" value="DNAJ_related"/>
    <property type="match status" value="1"/>
</dbReference>
<dbReference type="Pfam" id="PF00226">
    <property type="entry name" value="DnaJ"/>
    <property type="match status" value="1"/>
</dbReference>
<dbReference type="InterPro" id="IPR001623">
    <property type="entry name" value="DnaJ_domain"/>
</dbReference>
<evidence type="ECO:0000313" key="3">
    <source>
        <dbReference type="EMBL" id="WAJ71240.1"/>
    </source>
</evidence>
<dbReference type="SUPFAM" id="SSF46565">
    <property type="entry name" value="Chaperone J-domain"/>
    <property type="match status" value="1"/>
</dbReference>
<name>A0ABY7ANV6_9ALTE</name>